<dbReference type="InterPro" id="IPR013324">
    <property type="entry name" value="RNA_pol_sigma_r3/r4-like"/>
</dbReference>
<organism evidence="7 8">
    <name type="scientific">Velocimicrobium porci</name>
    <dbReference type="NCBI Taxonomy" id="2606634"/>
    <lineage>
        <taxon>Bacteria</taxon>
        <taxon>Bacillati</taxon>
        <taxon>Bacillota</taxon>
        <taxon>Clostridia</taxon>
        <taxon>Lachnospirales</taxon>
        <taxon>Lachnospiraceae</taxon>
        <taxon>Velocimicrobium</taxon>
    </lineage>
</organism>
<dbReference type="InterPro" id="IPR039425">
    <property type="entry name" value="RNA_pol_sigma-70-like"/>
</dbReference>
<protein>
    <submittedName>
        <fullName evidence="7">RNA polymerase sigma factor</fullName>
    </submittedName>
</protein>
<evidence type="ECO:0000256" key="4">
    <source>
        <dbReference type="ARBA" id="ARBA00023163"/>
    </source>
</evidence>
<evidence type="ECO:0000256" key="3">
    <source>
        <dbReference type="ARBA" id="ARBA00023082"/>
    </source>
</evidence>
<comment type="similarity">
    <text evidence="1">Belongs to the sigma-70 factor family. ECF subfamily.</text>
</comment>
<dbReference type="CDD" id="cd06171">
    <property type="entry name" value="Sigma70_r4"/>
    <property type="match status" value="1"/>
</dbReference>
<dbReference type="InterPro" id="IPR007627">
    <property type="entry name" value="RNA_pol_sigma70_r2"/>
</dbReference>
<proteinExistence type="inferred from homology"/>
<dbReference type="NCBIfam" id="TIGR02937">
    <property type="entry name" value="sigma70-ECF"/>
    <property type="match status" value="1"/>
</dbReference>
<sequence>MEKSSISILFFYTLFFCSKIERKYVSNIDGQISCDMIGGQKNMMALMSVLDTEEEQDKFTYIYENYKYFMWYLANEILQDAHLAEDAVQDSFLVLTRHMNKIEDVKSPKTKKFLATVVKSKAIDILRKRKGKTDESLEENENVISLASEDMLEQYIEHDSYEHLLSCIRRLDDIYKVVFEYKYIHGLSDKEIASVLGVTPKTVNVRIFRARKKLQSMLRKEERKNG</sequence>
<comment type="caution">
    <text evidence="7">The sequence shown here is derived from an EMBL/GenBank/DDBJ whole genome shotgun (WGS) entry which is preliminary data.</text>
</comment>
<reference evidence="7 8" key="1">
    <citation type="submission" date="2019-08" db="EMBL/GenBank/DDBJ databases">
        <title>In-depth cultivation of the pig gut microbiome towards novel bacterial diversity and tailored functional studies.</title>
        <authorList>
            <person name="Wylensek D."/>
            <person name="Hitch T.C.A."/>
            <person name="Clavel T."/>
        </authorList>
    </citation>
    <scope>NUCLEOTIDE SEQUENCE [LARGE SCALE GENOMIC DNA]</scope>
    <source>
        <strain evidence="7 8">WCA-693-APC-MOT-I</strain>
    </source>
</reference>
<dbReference type="InterPro" id="IPR036388">
    <property type="entry name" value="WH-like_DNA-bd_sf"/>
</dbReference>
<feature type="domain" description="RNA polymerase sigma factor 70 region 4 type 2" evidence="6">
    <location>
        <begin position="164"/>
        <end position="214"/>
    </location>
</feature>
<dbReference type="SUPFAM" id="SSF88946">
    <property type="entry name" value="Sigma2 domain of RNA polymerase sigma factors"/>
    <property type="match status" value="1"/>
</dbReference>
<dbReference type="Gene3D" id="1.10.1740.10">
    <property type="match status" value="1"/>
</dbReference>
<evidence type="ECO:0000259" key="5">
    <source>
        <dbReference type="Pfam" id="PF04542"/>
    </source>
</evidence>
<dbReference type="GO" id="GO:0006352">
    <property type="term" value="P:DNA-templated transcription initiation"/>
    <property type="evidence" value="ECO:0007669"/>
    <property type="project" value="InterPro"/>
</dbReference>
<dbReference type="SUPFAM" id="SSF88659">
    <property type="entry name" value="Sigma3 and sigma4 domains of RNA polymerase sigma factors"/>
    <property type="match status" value="1"/>
</dbReference>
<dbReference type="EMBL" id="VUMT01000007">
    <property type="protein sequence ID" value="MSS63493.1"/>
    <property type="molecule type" value="Genomic_DNA"/>
</dbReference>
<dbReference type="InterPro" id="IPR014284">
    <property type="entry name" value="RNA_pol_sigma-70_dom"/>
</dbReference>
<dbReference type="Pfam" id="PF08281">
    <property type="entry name" value="Sigma70_r4_2"/>
    <property type="match status" value="1"/>
</dbReference>
<keyword evidence="4" id="KW-0804">Transcription</keyword>
<dbReference type="InterPro" id="IPR013249">
    <property type="entry name" value="RNA_pol_sigma70_r4_t2"/>
</dbReference>
<dbReference type="Gene3D" id="1.10.10.10">
    <property type="entry name" value="Winged helix-like DNA-binding domain superfamily/Winged helix DNA-binding domain"/>
    <property type="match status" value="1"/>
</dbReference>
<dbReference type="InterPro" id="IPR013325">
    <property type="entry name" value="RNA_pol_sigma_r2"/>
</dbReference>
<keyword evidence="2" id="KW-0805">Transcription regulation</keyword>
<dbReference type="GO" id="GO:0016987">
    <property type="term" value="F:sigma factor activity"/>
    <property type="evidence" value="ECO:0007669"/>
    <property type="project" value="UniProtKB-KW"/>
</dbReference>
<dbReference type="Pfam" id="PF04542">
    <property type="entry name" value="Sigma70_r2"/>
    <property type="match status" value="1"/>
</dbReference>
<keyword evidence="3" id="KW-0731">Sigma factor</keyword>
<name>A0A6L5XZY0_9FIRM</name>
<dbReference type="GO" id="GO:0003677">
    <property type="term" value="F:DNA binding"/>
    <property type="evidence" value="ECO:0007669"/>
    <property type="project" value="InterPro"/>
</dbReference>
<evidence type="ECO:0000313" key="7">
    <source>
        <dbReference type="EMBL" id="MSS63493.1"/>
    </source>
</evidence>
<gene>
    <name evidence="7" type="ORF">FYJ58_06325</name>
</gene>
<dbReference type="PANTHER" id="PTHR43133">
    <property type="entry name" value="RNA POLYMERASE ECF-TYPE SIGMA FACTO"/>
    <property type="match status" value="1"/>
</dbReference>
<accession>A0A6L5XZY0</accession>
<keyword evidence="8" id="KW-1185">Reference proteome</keyword>
<dbReference type="Proteomes" id="UP000482209">
    <property type="component" value="Unassembled WGS sequence"/>
</dbReference>
<evidence type="ECO:0000256" key="2">
    <source>
        <dbReference type="ARBA" id="ARBA00023015"/>
    </source>
</evidence>
<evidence type="ECO:0000256" key="1">
    <source>
        <dbReference type="ARBA" id="ARBA00010641"/>
    </source>
</evidence>
<dbReference type="AlphaFoldDB" id="A0A6L5XZY0"/>
<feature type="domain" description="RNA polymerase sigma-70 region 2" evidence="5">
    <location>
        <begin position="63"/>
        <end position="130"/>
    </location>
</feature>
<evidence type="ECO:0000313" key="8">
    <source>
        <dbReference type="Proteomes" id="UP000482209"/>
    </source>
</evidence>
<dbReference type="PANTHER" id="PTHR43133:SF60">
    <property type="entry name" value="RNA POLYMERASE SIGMA FACTOR SIGV"/>
    <property type="match status" value="1"/>
</dbReference>
<evidence type="ECO:0000259" key="6">
    <source>
        <dbReference type="Pfam" id="PF08281"/>
    </source>
</evidence>